<dbReference type="InterPro" id="IPR023214">
    <property type="entry name" value="HAD_sf"/>
</dbReference>
<dbReference type="GO" id="GO:0016787">
    <property type="term" value="F:hydrolase activity"/>
    <property type="evidence" value="ECO:0007669"/>
    <property type="project" value="UniProtKB-KW"/>
</dbReference>
<name>A0A0S3QVL9_THET7</name>
<keyword evidence="1 2" id="KW-0378">Hydrolase</keyword>
<dbReference type="KEGG" id="ttk:TST_1573"/>
<dbReference type="AlphaFoldDB" id="A0A0S3QVL9"/>
<dbReference type="STRING" id="1298851.TST_1573"/>
<dbReference type="InterPro" id="IPR051540">
    <property type="entry name" value="S-2-haloacid_dehalogenase"/>
</dbReference>
<sequence>MVKVISFDIWGTLLDLERMLDGITFNLSELTGRESEEVKSAFKKARIIVREMRYKGKLSAKEAVNISQGLFARELKVDVDLVKRACVRAVINMDGNIVLPGVLEALDWVKKRFKLACLGNVQFWPSSLTRVLLEKFGISNHLDKHFFSDEIGAFKPEKKVFEEVVSFFGVLPNEVLHVGDREKEDYEGAKEAGFKALLVRKGVPLDLQLKEYLESVD</sequence>
<dbReference type="NCBIfam" id="TIGR01549">
    <property type="entry name" value="HAD-SF-IA-v1"/>
    <property type="match status" value="1"/>
</dbReference>
<evidence type="ECO:0000256" key="1">
    <source>
        <dbReference type="ARBA" id="ARBA00022801"/>
    </source>
</evidence>
<dbReference type="OrthoDB" id="3669651at2"/>
<dbReference type="Pfam" id="PF00702">
    <property type="entry name" value="Hydrolase"/>
    <property type="match status" value="1"/>
</dbReference>
<dbReference type="SFLD" id="SFLDG01129">
    <property type="entry name" value="C1.5:_HAD__Beta-PGM__Phosphata"/>
    <property type="match status" value="1"/>
</dbReference>
<dbReference type="Proteomes" id="UP000063234">
    <property type="component" value="Chromosome"/>
</dbReference>
<proteinExistence type="predicted"/>
<dbReference type="PANTHER" id="PTHR43316:SF3">
    <property type="entry name" value="HALOACID DEHALOGENASE, TYPE II (AFU_ORTHOLOGUE AFUA_2G07750)-RELATED"/>
    <property type="match status" value="1"/>
</dbReference>
<gene>
    <name evidence="2" type="ORF">TST_1573</name>
</gene>
<dbReference type="SUPFAM" id="SSF56784">
    <property type="entry name" value="HAD-like"/>
    <property type="match status" value="1"/>
</dbReference>
<evidence type="ECO:0000313" key="3">
    <source>
        <dbReference type="Proteomes" id="UP000063234"/>
    </source>
</evidence>
<dbReference type="Gene3D" id="1.10.150.400">
    <property type="match status" value="1"/>
</dbReference>
<dbReference type="InterPro" id="IPR036412">
    <property type="entry name" value="HAD-like_sf"/>
</dbReference>
<dbReference type="SFLD" id="SFLDS00003">
    <property type="entry name" value="Haloacid_Dehalogenase"/>
    <property type="match status" value="1"/>
</dbReference>
<evidence type="ECO:0000313" key="2">
    <source>
        <dbReference type="EMBL" id="BAT72359.1"/>
    </source>
</evidence>
<reference evidence="3" key="1">
    <citation type="journal article" date="2018" name="Science">
        <title>A primordial and reversible TCA cycle in a facultatively chemolithoautotrophic thermophile.</title>
        <authorList>
            <person name="Nunoura T."/>
            <person name="Chikaraishi Y."/>
            <person name="Izaki R."/>
            <person name="Suwa T."/>
            <person name="Sato T."/>
            <person name="Harada T."/>
            <person name="Mori K."/>
            <person name="Kato Y."/>
            <person name="Miyazaki M."/>
            <person name="Shimamura S."/>
            <person name="Yanagawa K."/>
            <person name="Shuto A."/>
            <person name="Ohkouchi N."/>
            <person name="Fujita N."/>
            <person name="Takaki Y."/>
            <person name="Atomi H."/>
            <person name="Takai K."/>
        </authorList>
    </citation>
    <scope>NUCLEOTIDE SEQUENCE [LARGE SCALE GENOMIC DNA]</scope>
    <source>
        <strain evidence="3">DSM 17441 / JCM 13301 / NBRC 103674 / ABI70S6</strain>
    </source>
</reference>
<dbReference type="PANTHER" id="PTHR43316">
    <property type="entry name" value="HYDROLASE, HALOACID DELAHOGENASE-RELATED"/>
    <property type="match status" value="1"/>
</dbReference>
<dbReference type="RefSeq" id="WP_068550462.1">
    <property type="nucleotide sequence ID" value="NZ_AP013035.1"/>
</dbReference>
<dbReference type="Gene3D" id="3.40.50.1000">
    <property type="entry name" value="HAD superfamily/HAD-like"/>
    <property type="match status" value="1"/>
</dbReference>
<accession>A0A0S3QVL9</accession>
<dbReference type="InterPro" id="IPR006439">
    <property type="entry name" value="HAD-SF_hydro_IA"/>
</dbReference>
<organism evidence="2 3">
    <name type="scientific">Thermosulfidibacter takaii (strain DSM 17441 / JCM 13301 / NBRC 103674 / ABI70S6)</name>
    <dbReference type="NCBI Taxonomy" id="1298851"/>
    <lineage>
        <taxon>Bacteria</taxon>
        <taxon>Pseudomonadati</taxon>
        <taxon>Thermosulfidibacterota</taxon>
        <taxon>Thermosulfidibacteria</taxon>
        <taxon>Thermosulfidibacterales</taxon>
        <taxon>Thermosulfidibacteraceae</taxon>
    </lineage>
</organism>
<dbReference type="PRINTS" id="PR00413">
    <property type="entry name" value="HADHALOGNASE"/>
</dbReference>
<keyword evidence="3" id="KW-1185">Reference proteome</keyword>
<protein>
    <submittedName>
        <fullName evidence="2">Hydrolase of the HAD superfamily</fullName>
    </submittedName>
</protein>
<dbReference type="EMBL" id="AP013035">
    <property type="protein sequence ID" value="BAT72359.1"/>
    <property type="molecule type" value="Genomic_DNA"/>
</dbReference>